<evidence type="ECO:0000313" key="4">
    <source>
        <dbReference type="WBParaSite" id="SCUD_0002321901-mRNA-1"/>
    </source>
</evidence>
<reference evidence="4" key="1">
    <citation type="submission" date="2016-06" db="UniProtKB">
        <authorList>
            <consortium name="WormBaseParasite"/>
        </authorList>
    </citation>
    <scope>IDENTIFICATION</scope>
</reference>
<dbReference type="AlphaFoldDB" id="A0A183L796"/>
<dbReference type="EMBL" id="UZAK01052851">
    <property type="protein sequence ID" value="VDP81947.1"/>
    <property type="molecule type" value="Genomic_DNA"/>
</dbReference>
<reference evidence="2 3" key="2">
    <citation type="submission" date="2018-11" db="EMBL/GenBank/DDBJ databases">
        <authorList>
            <consortium name="Pathogen Informatics"/>
        </authorList>
    </citation>
    <scope>NUCLEOTIDE SEQUENCE [LARGE SCALE GENOMIC DNA]</scope>
    <source>
        <strain evidence="2">Dakar</strain>
        <strain evidence="3">Dakar, Senegal</strain>
    </source>
</reference>
<proteinExistence type="predicted"/>
<protein>
    <submittedName>
        <fullName evidence="4">Ovule protein</fullName>
    </submittedName>
</protein>
<accession>A0A183L796</accession>
<sequence>MDAGNQQSVHTPFIRSPGSESPFTPLVWNQGFPTTLGGSSISIDSGKVPDTRFSSSQFCKQHPHHEKAV</sequence>
<feature type="region of interest" description="Disordered" evidence="1">
    <location>
        <begin position="1"/>
        <end position="26"/>
    </location>
</feature>
<feature type="compositionally biased region" description="Polar residues" evidence="1">
    <location>
        <begin position="1"/>
        <end position="10"/>
    </location>
</feature>
<name>A0A183L796_9TREM</name>
<evidence type="ECO:0000256" key="1">
    <source>
        <dbReference type="SAM" id="MobiDB-lite"/>
    </source>
</evidence>
<evidence type="ECO:0000313" key="3">
    <source>
        <dbReference type="Proteomes" id="UP000279833"/>
    </source>
</evidence>
<organism evidence="4">
    <name type="scientific">Schistosoma curassoni</name>
    <dbReference type="NCBI Taxonomy" id="6186"/>
    <lineage>
        <taxon>Eukaryota</taxon>
        <taxon>Metazoa</taxon>
        <taxon>Spiralia</taxon>
        <taxon>Lophotrochozoa</taxon>
        <taxon>Platyhelminthes</taxon>
        <taxon>Trematoda</taxon>
        <taxon>Digenea</taxon>
        <taxon>Strigeidida</taxon>
        <taxon>Schistosomatoidea</taxon>
        <taxon>Schistosomatidae</taxon>
        <taxon>Schistosoma</taxon>
    </lineage>
</organism>
<dbReference type="Proteomes" id="UP000279833">
    <property type="component" value="Unassembled WGS sequence"/>
</dbReference>
<dbReference type="WBParaSite" id="SCUD_0002321901-mRNA-1">
    <property type="protein sequence ID" value="SCUD_0002321901-mRNA-1"/>
    <property type="gene ID" value="SCUD_0002321901"/>
</dbReference>
<evidence type="ECO:0000313" key="2">
    <source>
        <dbReference type="EMBL" id="VDP81947.1"/>
    </source>
</evidence>
<gene>
    <name evidence="2" type="ORF">SCUD_LOCUS23216</name>
</gene>
<keyword evidence="3" id="KW-1185">Reference proteome</keyword>